<dbReference type="GO" id="GO:0016491">
    <property type="term" value="F:oxidoreductase activity"/>
    <property type="evidence" value="ECO:0007669"/>
    <property type="project" value="InterPro"/>
</dbReference>
<comment type="similarity">
    <text evidence="1">Belongs to the F420H(2)-dependent quinone reductase family.</text>
</comment>
<dbReference type="RefSeq" id="WP_188712556.1">
    <property type="nucleotide sequence ID" value="NZ_BMHO01000001.1"/>
</dbReference>
<organism evidence="3 4">
    <name type="scientific">Microbacterium faecale</name>
    <dbReference type="NCBI Taxonomy" id="1804630"/>
    <lineage>
        <taxon>Bacteria</taxon>
        <taxon>Bacillati</taxon>
        <taxon>Actinomycetota</taxon>
        <taxon>Actinomycetes</taxon>
        <taxon>Micrococcales</taxon>
        <taxon>Microbacteriaceae</taxon>
        <taxon>Microbacterium</taxon>
    </lineage>
</organism>
<dbReference type="Pfam" id="PF04075">
    <property type="entry name" value="F420H2_quin_red"/>
    <property type="match status" value="1"/>
</dbReference>
<dbReference type="GO" id="GO:0070967">
    <property type="term" value="F:coenzyme F420 binding"/>
    <property type="evidence" value="ECO:0007669"/>
    <property type="project" value="TreeGrafter"/>
</dbReference>
<name>A0A916YG47_9MICO</name>
<evidence type="ECO:0000313" key="4">
    <source>
        <dbReference type="Proteomes" id="UP000633205"/>
    </source>
</evidence>
<dbReference type="InterPro" id="IPR004378">
    <property type="entry name" value="F420H2_quin_Rdtase"/>
</dbReference>
<proteinExistence type="inferred from homology"/>
<dbReference type="GO" id="GO:0005886">
    <property type="term" value="C:plasma membrane"/>
    <property type="evidence" value="ECO:0007669"/>
    <property type="project" value="TreeGrafter"/>
</dbReference>
<protein>
    <recommendedName>
        <fullName evidence="5">Nitroreductase family deazaflavin-dependent oxidoreductase</fullName>
    </recommendedName>
</protein>
<evidence type="ECO:0008006" key="5">
    <source>
        <dbReference type="Google" id="ProtNLM"/>
    </source>
</evidence>
<accession>A0A916YG47</accession>
<reference evidence="3" key="2">
    <citation type="submission" date="2020-09" db="EMBL/GenBank/DDBJ databases">
        <authorList>
            <person name="Sun Q."/>
            <person name="Zhou Y."/>
        </authorList>
    </citation>
    <scope>NUCLEOTIDE SEQUENCE</scope>
    <source>
        <strain evidence="3">CGMCC 1.15152</strain>
    </source>
</reference>
<dbReference type="InterPro" id="IPR012349">
    <property type="entry name" value="Split_barrel_FMN-bd"/>
</dbReference>
<evidence type="ECO:0000313" key="3">
    <source>
        <dbReference type="EMBL" id="GGD43220.1"/>
    </source>
</evidence>
<dbReference type="Gene3D" id="2.30.110.10">
    <property type="entry name" value="Electron Transport, Fmn-binding Protein, Chain A"/>
    <property type="match status" value="1"/>
</dbReference>
<comment type="caution">
    <text evidence="3">The sequence shown here is derived from an EMBL/GenBank/DDBJ whole genome shotgun (WGS) entry which is preliminary data.</text>
</comment>
<evidence type="ECO:0000256" key="1">
    <source>
        <dbReference type="ARBA" id="ARBA00008710"/>
    </source>
</evidence>
<dbReference type="EMBL" id="BMHO01000001">
    <property type="protein sequence ID" value="GGD43220.1"/>
    <property type="molecule type" value="Genomic_DNA"/>
</dbReference>
<dbReference type="Proteomes" id="UP000633205">
    <property type="component" value="Unassembled WGS sequence"/>
</dbReference>
<dbReference type="AlphaFoldDB" id="A0A916YG47"/>
<keyword evidence="4" id="KW-1185">Reference proteome</keyword>
<dbReference type="PANTHER" id="PTHR39428:SF1">
    <property type="entry name" value="F420H(2)-DEPENDENT QUINONE REDUCTASE RV1261C"/>
    <property type="match status" value="1"/>
</dbReference>
<reference evidence="3" key="1">
    <citation type="journal article" date="2014" name="Int. J. Syst. Evol. Microbiol.">
        <title>Complete genome sequence of Corynebacterium casei LMG S-19264T (=DSM 44701T), isolated from a smear-ripened cheese.</title>
        <authorList>
            <consortium name="US DOE Joint Genome Institute (JGI-PGF)"/>
            <person name="Walter F."/>
            <person name="Albersmeier A."/>
            <person name="Kalinowski J."/>
            <person name="Ruckert C."/>
        </authorList>
    </citation>
    <scope>NUCLEOTIDE SEQUENCE</scope>
    <source>
        <strain evidence="3">CGMCC 1.15152</strain>
    </source>
</reference>
<evidence type="ECO:0000256" key="2">
    <source>
        <dbReference type="ARBA" id="ARBA00049106"/>
    </source>
</evidence>
<dbReference type="NCBIfam" id="TIGR00026">
    <property type="entry name" value="hi_GC_TIGR00026"/>
    <property type="match status" value="1"/>
</dbReference>
<dbReference type="PANTHER" id="PTHR39428">
    <property type="entry name" value="F420H(2)-DEPENDENT QUINONE REDUCTASE RV1261C"/>
    <property type="match status" value="1"/>
</dbReference>
<gene>
    <name evidence="3" type="ORF">GCM10010915_25420</name>
</gene>
<sequence length="137" mass="14951">MADWNQKIIDEFRANGGTVQTMGFGRSLVLLHHVGARTGAERVTPLAAVRPADGEWFLAASKGGAPTNPAWFHNLVAHPDVSIEDPDEGAVAVRADVLQGDERDSAWARFEAMSDGFAQYQRGTDRVIPVVRLRRAN</sequence>
<comment type="catalytic activity">
    <reaction evidence="2">
        <text>oxidized coenzyme F420-(gamma-L-Glu)(n) + a quinol + H(+) = reduced coenzyme F420-(gamma-L-Glu)(n) + a quinone</text>
        <dbReference type="Rhea" id="RHEA:39663"/>
        <dbReference type="Rhea" id="RHEA-COMP:12939"/>
        <dbReference type="Rhea" id="RHEA-COMP:14378"/>
        <dbReference type="ChEBI" id="CHEBI:15378"/>
        <dbReference type="ChEBI" id="CHEBI:24646"/>
        <dbReference type="ChEBI" id="CHEBI:132124"/>
        <dbReference type="ChEBI" id="CHEBI:133980"/>
        <dbReference type="ChEBI" id="CHEBI:139511"/>
    </reaction>
</comment>